<proteinExistence type="predicted"/>
<evidence type="ECO:0000313" key="5">
    <source>
        <dbReference type="RefSeq" id="XP_015060702.1"/>
    </source>
</evidence>
<dbReference type="RefSeq" id="XP_015060702.1">
    <property type="nucleotide sequence ID" value="XM_015205216.2"/>
</dbReference>
<dbReference type="Proteomes" id="UP000694930">
    <property type="component" value="Chromosome 12"/>
</dbReference>
<accession>A0ABM1FRJ2</accession>
<feature type="region of interest" description="Disordered" evidence="2">
    <location>
        <begin position="669"/>
        <end position="713"/>
    </location>
</feature>
<feature type="compositionally biased region" description="Polar residues" evidence="2">
    <location>
        <begin position="238"/>
        <end position="265"/>
    </location>
</feature>
<evidence type="ECO:0000313" key="4">
    <source>
        <dbReference type="Proteomes" id="UP000694930"/>
    </source>
</evidence>
<reference evidence="4" key="1">
    <citation type="journal article" date="2014" name="Nat. Genet.">
        <title>The genome of the stress-tolerant wild tomato species Solanum pennellii.</title>
        <authorList>
            <person name="Bolger A."/>
            <person name="Scossa F."/>
            <person name="Bolger M.E."/>
            <person name="Lanz C."/>
            <person name="Maumus F."/>
            <person name="Tohge T."/>
            <person name="Quesneville H."/>
            <person name="Alseekh S."/>
            <person name="Sorensen I."/>
            <person name="Lichtenstein G."/>
            <person name="Fich E.A."/>
            <person name="Conte M."/>
            <person name="Keller H."/>
            <person name="Schneeberger K."/>
            <person name="Schwacke R."/>
            <person name="Ofner I."/>
            <person name="Vrebalov J."/>
            <person name="Xu Y."/>
            <person name="Osorio S."/>
            <person name="Aflitos S.A."/>
            <person name="Schijlen E."/>
            <person name="Jimenez-Gomez J.M."/>
            <person name="Ryngajllo M."/>
            <person name="Kimura S."/>
            <person name="Kumar R."/>
            <person name="Koenig D."/>
            <person name="Headland L.R."/>
            <person name="Maloof J.N."/>
            <person name="Sinha N."/>
            <person name="van Ham R.C."/>
            <person name="Lankhorst R.K."/>
            <person name="Mao L."/>
            <person name="Vogel A."/>
            <person name="Arsova B."/>
            <person name="Panstruga R."/>
            <person name="Fei Z."/>
            <person name="Rose J.K."/>
            <person name="Zamir D."/>
            <person name="Carrari F."/>
            <person name="Giovannoni J.J."/>
            <person name="Weigel D."/>
            <person name="Usadel B."/>
            <person name="Fernie A.R."/>
        </authorList>
    </citation>
    <scope>NUCLEOTIDE SEQUENCE [LARGE SCALE GENOMIC DNA]</scope>
    <source>
        <strain evidence="4">cv. LA0716</strain>
    </source>
</reference>
<keyword evidence="4" id="KW-1185">Reference proteome</keyword>
<feature type="region of interest" description="Disordered" evidence="2">
    <location>
        <begin position="409"/>
        <end position="605"/>
    </location>
</feature>
<feature type="compositionally biased region" description="Polar residues" evidence="2">
    <location>
        <begin position="534"/>
        <end position="559"/>
    </location>
</feature>
<feature type="region of interest" description="Disordered" evidence="2">
    <location>
        <begin position="351"/>
        <end position="380"/>
    </location>
</feature>
<dbReference type="PANTHER" id="PTHR36143:SF7">
    <property type="entry name" value="PROTEIN STARMAKER-LIKE"/>
    <property type="match status" value="1"/>
</dbReference>
<reference evidence="5" key="2">
    <citation type="submission" date="2025-08" db="UniProtKB">
        <authorList>
            <consortium name="RefSeq"/>
        </authorList>
    </citation>
    <scope>IDENTIFICATION</scope>
</reference>
<feature type="compositionally biased region" description="Low complexity" evidence="2">
    <location>
        <begin position="182"/>
        <end position="194"/>
    </location>
</feature>
<feature type="coiled-coil region" evidence="1">
    <location>
        <begin position="94"/>
        <end position="149"/>
    </location>
</feature>
<feature type="compositionally biased region" description="Polar residues" evidence="2">
    <location>
        <begin position="589"/>
        <end position="599"/>
    </location>
</feature>
<feature type="compositionally biased region" description="Basic and acidic residues" evidence="2">
    <location>
        <begin position="351"/>
        <end position="371"/>
    </location>
</feature>
<feature type="compositionally biased region" description="Basic and acidic residues" evidence="2">
    <location>
        <begin position="432"/>
        <end position="449"/>
    </location>
</feature>
<gene>
    <name evidence="5" type="primary">LOC107006699</name>
</gene>
<feature type="compositionally biased region" description="Basic and acidic residues" evidence="2">
    <location>
        <begin position="472"/>
        <end position="487"/>
    </location>
</feature>
<name>A0ABM1FRJ2_SOLPN</name>
<feature type="region of interest" description="Disordered" evidence="2">
    <location>
        <begin position="169"/>
        <end position="280"/>
    </location>
</feature>
<feature type="compositionally biased region" description="Acidic residues" evidence="2">
    <location>
        <begin position="687"/>
        <end position="697"/>
    </location>
</feature>
<organism evidence="4 5">
    <name type="scientific">Solanum pennellii</name>
    <name type="common">Tomato</name>
    <name type="synonym">Lycopersicon pennellii</name>
    <dbReference type="NCBI Taxonomy" id="28526"/>
    <lineage>
        <taxon>Eukaryota</taxon>
        <taxon>Viridiplantae</taxon>
        <taxon>Streptophyta</taxon>
        <taxon>Embryophyta</taxon>
        <taxon>Tracheophyta</taxon>
        <taxon>Spermatophyta</taxon>
        <taxon>Magnoliopsida</taxon>
        <taxon>eudicotyledons</taxon>
        <taxon>Gunneridae</taxon>
        <taxon>Pentapetalae</taxon>
        <taxon>asterids</taxon>
        <taxon>lamiids</taxon>
        <taxon>Solanales</taxon>
        <taxon>Solanaceae</taxon>
        <taxon>Solanoideae</taxon>
        <taxon>Solaneae</taxon>
        <taxon>Solanum</taxon>
        <taxon>Solanum subgen. Lycopersicon</taxon>
    </lineage>
</organism>
<sequence>MAKGGSMKGHMQSHSRGRTTYAVLLLLAFGVAIFGVIILHKLRERRIFNLLVKDKQIELIHLKLLLQKERDHTKEAKRKTEEMKSKMQWLRMQKRDLESRIMEMRSTISSLKDEQRIIEVSLEEKQYEIKMLREKLTEMNAEESQAKLLSESSQQNETESDIPVKVWSVSADDPSNPAINFTTKAAGTKEATGGETEELHESIKRNNQKSSIENIHRNTTRQGEDRGQAQDGEGSADWRSNTGEQELTTAQEDVSDNIKSSTVFQNLDGERETTDSSKTGEIFLEEKRYDNGDSSAETINHSGRVQKHIKEVGAIDTTDWEKHGAATGGDFVDSQGNNEESERKYKDGMKLEMKENHKNTDASRVKQEQIRKTKGKSQRIIAKSKVTESGANTEKRTIVSMRNRKFFKEIQESATNERVGGGKQEKQKHKQEKSMKTDSRNKYGPEDHMIGMTYKPQRFKNLEEDFGNQVRSELEQKLDMTRHRMQDDNSNLDHGPPRKTAHKKSAGTEEGTLEGRKPDTNEIAEEGQEREVNNTESEMSQSSQEVPTKRAPSNVNRVSQDTRNKEFDETTQSQEVIGINREHQEQEQADSLANSSEHANISDRDVNAYDLQVENDQATGVIDHSRGISQDVRYQKLSSTARAEEENNTISTDTEQRLAGNLHSSSTHVKNAEMAFKDGNLDTENDKETEEEEEEDHSEGSVANMEEEGEDVN</sequence>
<evidence type="ECO:0000256" key="2">
    <source>
        <dbReference type="SAM" id="MobiDB-lite"/>
    </source>
</evidence>
<feature type="region of interest" description="Disordered" evidence="2">
    <location>
        <begin position="326"/>
        <end position="345"/>
    </location>
</feature>
<dbReference type="PANTHER" id="PTHR36143">
    <property type="entry name" value="OS08G0177500 PROTEIN"/>
    <property type="match status" value="1"/>
</dbReference>
<evidence type="ECO:0000256" key="1">
    <source>
        <dbReference type="SAM" id="Coils"/>
    </source>
</evidence>
<evidence type="ECO:0000256" key="3">
    <source>
        <dbReference type="SAM" id="Phobius"/>
    </source>
</evidence>
<keyword evidence="3" id="KW-0472">Membrane</keyword>
<feature type="transmembrane region" description="Helical" evidence="3">
    <location>
        <begin position="21"/>
        <end position="40"/>
    </location>
</feature>
<feature type="compositionally biased region" description="Basic and acidic residues" evidence="2">
    <location>
        <begin position="675"/>
        <end position="686"/>
    </location>
</feature>
<protein>
    <submittedName>
        <fullName evidence="5">Glutamic acid-rich protein-like isoform X1</fullName>
    </submittedName>
</protein>
<keyword evidence="3" id="KW-1133">Transmembrane helix</keyword>
<keyword evidence="1" id="KW-0175">Coiled coil</keyword>
<keyword evidence="3" id="KW-0812">Transmembrane</keyword>
<dbReference type="GeneID" id="107006699"/>